<protein>
    <submittedName>
        <fullName evidence="1">Uncharacterized protein</fullName>
    </submittedName>
</protein>
<proteinExistence type="predicted"/>
<keyword evidence="2" id="KW-1185">Reference proteome</keyword>
<gene>
    <name evidence="1" type="ORF">BT96DRAFT_1007507</name>
</gene>
<dbReference type="EMBL" id="ML770049">
    <property type="protein sequence ID" value="KAE9384971.1"/>
    <property type="molecule type" value="Genomic_DNA"/>
</dbReference>
<sequence>MPTFIPRPLQPHTNVPENLGPAFVVYLGESSQSGFFRCYSNSVNEPGAKSIAPVLFRGRLIKSFLTVQAARSTYQECLHTGILAMLTAEQTAKTVYIVTKGFELSVYTSRKNALV</sequence>
<reference evidence="1" key="1">
    <citation type="journal article" date="2019" name="Environ. Microbiol.">
        <title>Fungal ecological strategies reflected in gene transcription - a case study of two litter decomposers.</title>
        <authorList>
            <person name="Barbi F."/>
            <person name="Kohler A."/>
            <person name="Barry K."/>
            <person name="Baskaran P."/>
            <person name="Daum C."/>
            <person name="Fauchery L."/>
            <person name="Ihrmark K."/>
            <person name="Kuo A."/>
            <person name="LaButti K."/>
            <person name="Lipzen A."/>
            <person name="Morin E."/>
            <person name="Grigoriev I.V."/>
            <person name="Henrissat B."/>
            <person name="Lindahl B."/>
            <person name="Martin F."/>
        </authorList>
    </citation>
    <scope>NUCLEOTIDE SEQUENCE</scope>
    <source>
        <strain evidence="1">JB14</strain>
    </source>
</reference>
<accession>A0A6A4GHH5</accession>
<organism evidence="1 2">
    <name type="scientific">Gymnopus androsaceus JB14</name>
    <dbReference type="NCBI Taxonomy" id="1447944"/>
    <lineage>
        <taxon>Eukaryota</taxon>
        <taxon>Fungi</taxon>
        <taxon>Dikarya</taxon>
        <taxon>Basidiomycota</taxon>
        <taxon>Agaricomycotina</taxon>
        <taxon>Agaricomycetes</taxon>
        <taxon>Agaricomycetidae</taxon>
        <taxon>Agaricales</taxon>
        <taxon>Marasmiineae</taxon>
        <taxon>Omphalotaceae</taxon>
        <taxon>Gymnopus</taxon>
    </lineage>
</organism>
<evidence type="ECO:0000313" key="2">
    <source>
        <dbReference type="Proteomes" id="UP000799118"/>
    </source>
</evidence>
<name>A0A6A4GHH5_9AGAR</name>
<evidence type="ECO:0000313" key="1">
    <source>
        <dbReference type="EMBL" id="KAE9384971.1"/>
    </source>
</evidence>
<dbReference type="Proteomes" id="UP000799118">
    <property type="component" value="Unassembled WGS sequence"/>
</dbReference>
<dbReference type="AlphaFoldDB" id="A0A6A4GHH5"/>
<dbReference type="OrthoDB" id="3037695at2759"/>